<dbReference type="CDD" id="cd07344">
    <property type="entry name" value="M48_yhfN_like"/>
    <property type="match status" value="1"/>
</dbReference>
<name>A0A2K9AN98_9GAMM</name>
<dbReference type="OrthoDB" id="9811177at2"/>
<dbReference type="PANTHER" id="PTHR30399:SF1">
    <property type="entry name" value="UTP PYROPHOSPHATASE"/>
    <property type="match status" value="1"/>
</dbReference>
<organism evidence="1 2">
    <name type="scientific">Kangiella profundi</name>
    <dbReference type="NCBI Taxonomy" id="1561924"/>
    <lineage>
        <taxon>Bacteria</taxon>
        <taxon>Pseudomonadati</taxon>
        <taxon>Pseudomonadota</taxon>
        <taxon>Gammaproteobacteria</taxon>
        <taxon>Kangiellales</taxon>
        <taxon>Kangiellaceae</taxon>
        <taxon>Kangiella</taxon>
    </lineage>
</organism>
<dbReference type="InterPro" id="IPR002725">
    <property type="entry name" value="YgjP-like_metallopeptidase"/>
</dbReference>
<evidence type="ECO:0000313" key="1">
    <source>
        <dbReference type="EMBL" id="AUD79092.1"/>
    </source>
</evidence>
<dbReference type="InterPro" id="IPR053136">
    <property type="entry name" value="UTP_pyrophosphatase-like"/>
</dbReference>
<proteinExistence type="predicted"/>
<dbReference type="RefSeq" id="WP_106646924.1">
    <property type="nucleotide sequence ID" value="NZ_BMGO01000001.1"/>
</dbReference>
<accession>A0A2K9AN98</accession>
<protein>
    <submittedName>
        <fullName evidence="1">M48 family peptidase</fullName>
    </submittedName>
</protein>
<dbReference type="AlphaFoldDB" id="A0A2K9AN98"/>
<dbReference type="Gene3D" id="3.30.2010.10">
    <property type="entry name" value="Metalloproteases ('zincins'), catalytic domain"/>
    <property type="match status" value="1"/>
</dbReference>
<sequence>MQHEPFKLTITRSKRKTLVIYIRDDGVEVRAPLKAPQNWIDEFVELKKPWILKKLKLQQQKNSERLKLEEGETILYCGKPYVLKLSQGKNAIKVEGEQLYIQARQLDEPYLKKQFQQWLLQQAKESFEPRVWQIASMMGLDGRIEAVKFRKTKTKWGHCTTKGVLQFNPLLMMAPKSVQDYLIIHELCHLKYMNHSKRFWQLVATNCPDYQESEQWLKEHGHKVWC</sequence>
<dbReference type="Proteomes" id="UP000232693">
    <property type="component" value="Chromosome"/>
</dbReference>
<gene>
    <name evidence="1" type="ORF">CW740_07465</name>
</gene>
<keyword evidence="2" id="KW-1185">Reference proteome</keyword>
<dbReference type="PANTHER" id="PTHR30399">
    <property type="entry name" value="UNCHARACTERIZED PROTEIN YGJP"/>
    <property type="match status" value="1"/>
</dbReference>
<dbReference type="KEGG" id="kpd:CW740_07465"/>
<dbReference type="EMBL" id="CP025120">
    <property type="protein sequence ID" value="AUD79092.1"/>
    <property type="molecule type" value="Genomic_DNA"/>
</dbReference>
<reference evidence="1 2" key="1">
    <citation type="submission" date="2017-12" db="EMBL/GenBank/DDBJ databases">
        <title>Kangiella profundi FT102 completed genome.</title>
        <authorList>
            <person name="Xu J."/>
            <person name="Wang J."/>
            <person name="Lu Y."/>
        </authorList>
    </citation>
    <scope>NUCLEOTIDE SEQUENCE [LARGE SCALE GENOMIC DNA]</scope>
    <source>
        <strain evidence="1 2">FT102</strain>
    </source>
</reference>
<dbReference type="Pfam" id="PF01863">
    <property type="entry name" value="YgjP-like"/>
    <property type="match status" value="1"/>
</dbReference>
<evidence type="ECO:0000313" key="2">
    <source>
        <dbReference type="Proteomes" id="UP000232693"/>
    </source>
</evidence>